<comment type="caution">
    <text evidence="2">The sequence shown here is derived from an EMBL/GenBank/DDBJ whole genome shotgun (WGS) entry which is preliminary data.</text>
</comment>
<feature type="domain" description="HNH nuclease" evidence="1">
    <location>
        <begin position="90"/>
        <end position="139"/>
    </location>
</feature>
<dbReference type="GO" id="GO:0004519">
    <property type="term" value="F:endonuclease activity"/>
    <property type="evidence" value="ECO:0007669"/>
    <property type="project" value="UniProtKB-KW"/>
</dbReference>
<organism evidence="2 3">
    <name type="scientific">Komagataeibacter melaceti</name>
    <dbReference type="NCBI Taxonomy" id="2766577"/>
    <lineage>
        <taxon>Bacteria</taxon>
        <taxon>Pseudomonadati</taxon>
        <taxon>Pseudomonadota</taxon>
        <taxon>Alphaproteobacteria</taxon>
        <taxon>Acetobacterales</taxon>
        <taxon>Acetobacteraceae</taxon>
        <taxon>Komagataeibacter</taxon>
    </lineage>
</organism>
<evidence type="ECO:0000259" key="1">
    <source>
        <dbReference type="Pfam" id="PF13391"/>
    </source>
</evidence>
<reference evidence="2 3" key="1">
    <citation type="submission" date="2018-08" db="EMBL/GenBank/DDBJ databases">
        <title>Komagataeibacter sp. AV 382.</title>
        <authorList>
            <person name="Skraban J."/>
            <person name="Trcek J."/>
        </authorList>
    </citation>
    <scope>NUCLEOTIDE SEQUENCE [LARGE SCALE GENOMIC DNA]</scope>
    <source>
        <strain evidence="2 3">AV 382</strain>
    </source>
</reference>
<dbReference type="AlphaFoldDB" id="A0A371Z4N5"/>
<dbReference type="OrthoDB" id="529575at2"/>
<keyword evidence="3" id="KW-1185">Reference proteome</keyword>
<keyword evidence="2" id="KW-0378">Hydrolase</keyword>
<name>A0A371Z4N5_9PROT</name>
<dbReference type="RefSeq" id="WP_116701573.1">
    <property type="nucleotide sequence ID" value="NZ_QUWV01000003.1"/>
</dbReference>
<keyword evidence="2" id="KW-0540">Nuclease</keyword>
<dbReference type="InterPro" id="IPR003615">
    <property type="entry name" value="HNH_nuc"/>
</dbReference>
<gene>
    <name evidence="2" type="ORF">DY926_00430</name>
</gene>
<sequence length="198" mass="22303">MTHLKNTLTPGIIFETPVSKAESKIVDWTHKKDGTPVIRYTSLGTKKNEQKFDTDARAEIKRITKLAEISQRQGQLEFSARIRMNYGGKCAVTGCDTREALEAAHIKIYKGADDFSSDNGILLRADIHALFDSLLFTINEEGKKIEICNELKGSIYSDLHGKELSTPVYGPPPSKENIAHHRKRFRKRRMRGKITSSA</sequence>
<dbReference type="Proteomes" id="UP000262371">
    <property type="component" value="Unassembled WGS sequence"/>
</dbReference>
<protein>
    <submittedName>
        <fullName evidence="2">HNH endonuclease</fullName>
    </submittedName>
</protein>
<proteinExistence type="predicted"/>
<evidence type="ECO:0000313" key="2">
    <source>
        <dbReference type="EMBL" id="RFD21454.1"/>
    </source>
</evidence>
<dbReference type="Pfam" id="PF13391">
    <property type="entry name" value="HNH_2"/>
    <property type="match status" value="1"/>
</dbReference>
<keyword evidence="2" id="KW-0255">Endonuclease</keyword>
<evidence type="ECO:0000313" key="3">
    <source>
        <dbReference type="Proteomes" id="UP000262371"/>
    </source>
</evidence>
<accession>A0A371Z4N5</accession>
<dbReference type="EMBL" id="QUWV01000003">
    <property type="protein sequence ID" value="RFD21454.1"/>
    <property type="molecule type" value="Genomic_DNA"/>
</dbReference>